<evidence type="ECO:0000256" key="1">
    <source>
        <dbReference type="ARBA" id="ARBA00010745"/>
    </source>
</evidence>
<organism evidence="5">
    <name type="scientific">Nitzschia sp. IriIs04</name>
    <dbReference type="NCBI Taxonomy" id="1444690"/>
    <lineage>
        <taxon>Eukaryota</taxon>
        <taxon>Sar</taxon>
        <taxon>Stramenopiles</taxon>
        <taxon>Ochrophyta</taxon>
        <taxon>Bacillariophyta</taxon>
        <taxon>Bacillariophyceae</taxon>
        <taxon>Bacillariophycidae</taxon>
        <taxon>Bacillariales</taxon>
        <taxon>Bacillariaceae</taxon>
        <taxon>Nitzschia</taxon>
    </lineage>
</organism>
<dbReference type="InterPro" id="IPR036853">
    <property type="entry name" value="Ribosomal_uL14_sf"/>
</dbReference>
<keyword evidence="5" id="KW-0934">Plastid</keyword>
<evidence type="ECO:0000256" key="4">
    <source>
        <dbReference type="RuleBase" id="RU003949"/>
    </source>
</evidence>
<evidence type="ECO:0000313" key="5">
    <source>
        <dbReference type="EMBL" id="BAT70301.1"/>
    </source>
</evidence>
<dbReference type="GO" id="GO:0070180">
    <property type="term" value="F:large ribosomal subunit rRNA binding"/>
    <property type="evidence" value="ECO:0007669"/>
    <property type="project" value="TreeGrafter"/>
</dbReference>
<accession>A0A0S3QPP4</accession>
<dbReference type="Pfam" id="PF00238">
    <property type="entry name" value="Ribosomal_L14"/>
    <property type="match status" value="1"/>
</dbReference>
<dbReference type="PROSITE" id="PS00049">
    <property type="entry name" value="RIBOSOMAL_L14"/>
    <property type="match status" value="1"/>
</dbReference>
<dbReference type="PANTHER" id="PTHR11761">
    <property type="entry name" value="50S/60S RIBOSOMAL PROTEIN L14/L23"/>
    <property type="match status" value="1"/>
</dbReference>
<reference evidence="5" key="1">
    <citation type="submission" date="2015-02" db="EMBL/GenBank/DDBJ databases">
        <title>A plastid genome of a nonphotosynthetic diatom.</title>
        <authorList>
            <person name="Kamikawa R."/>
            <person name="Inagaki Y."/>
        </authorList>
    </citation>
    <scope>NUCLEOTIDE SEQUENCE</scope>
    <source>
        <strain evidence="5">IriIs04</strain>
    </source>
</reference>
<dbReference type="GO" id="GO:0005762">
    <property type="term" value="C:mitochondrial large ribosomal subunit"/>
    <property type="evidence" value="ECO:0007669"/>
    <property type="project" value="TreeGrafter"/>
</dbReference>
<evidence type="ECO:0000256" key="2">
    <source>
        <dbReference type="ARBA" id="ARBA00022980"/>
    </source>
</evidence>
<dbReference type="GeneID" id="26522677"/>
<keyword evidence="3 4" id="KW-0687">Ribonucleoprotein</keyword>
<dbReference type="InterPro" id="IPR000218">
    <property type="entry name" value="Ribosomal_uL14"/>
</dbReference>
<sequence length="120" mass="13397">MIYPQTILNIADNTGVKKIMCIRVLNGSKKYAKLGDIIVGVVKESTNKLIKKSEIVQAVIVRTKKTINRYDGTYIRFDDNAAVIINSDKNPKGSRILGPIAYEVRKKKFSKIISLASDIL</sequence>
<geneLocation type="plastid" evidence="5"/>
<dbReference type="NCBIfam" id="TIGR01067">
    <property type="entry name" value="rplN_bact"/>
    <property type="match status" value="1"/>
</dbReference>
<protein>
    <submittedName>
        <fullName evidence="5">Ribosomal protein L14</fullName>
    </submittedName>
</protein>
<gene>
    <name evidence="5" type="primary">rpl14</name>
</gene>
<proteinExistence type="inferred from homology"/>
<dbReference type="SUPFAM" id="SSF50193">
    <property type="entry name" value="Ribosomal protein L14"/>
    <property type="match status" value="1"/>
</dbReference>
<dbReference type="GO" id="GO:0003735">
    <property type="term" value="F:structural constituent of ribosome"/>
    <property type="evidence" value="ECO:0007669"/>
    <property type="project" value="InterPro"/>
</dbReference>
<dbReference type="InterPro" id="IPR019972">
    <property type="entry name" value="Ribosomal_uL14_CS"/>
</dbReference>
<dbReference type="RefSeq" id="YP_009193376.1">
    <property type="nucleotide sequence ID" value="NC_028737.1"/>
</dbReference>
<dbReference type="Gene3D" id="2.40.150.20">
    <property type="entry name" value="Ribosomal protein L14"/>
    <property type="match status" value="1"/>
</dbReference>
<keyword evidence="2 4" id="KW-0689">Ribosomal protein</keyword>
<name>A0A0S3QPP4_9STRA</name>
<dbReference type="GO" id="GO:0006412">
    <property type="term" value="P:translation"/>
    <property type="evidence" value="ECO:0007669"/>
    <property type="project" value="InterPro"/>
</dbReference>
<comment type="similarity">
    <text evidence="1 4">Belongs to the universal ribosomal protein uL14 family.</text>
</comment>
<dbReference type="EMBL" id="LC028895">
    <property type="protein sequence ID" value="BAT70301.1"/>
    <property type="molecule type" value="Genomic_DNA"/>
</dbReference>
<dbReference type="AlphaFoldDB" id="A0A0S3QPP4"/>
<dbReference type="PANTHER" id="PTHR11761:SF3">
    <property type="entry name" value="LARGE RIBOSOMAL SUBUNIT PROTEIN UL14M"/>
    <property type="match status" value="1"/>
</dbReference>
<dbReference type="CDD" id="cd00337">
    <property type="entry name" value="Ribosomal_uL14"/>
    <property type="match status" value="1"/>
</dbReference>
<dbReference type="HAMAP" id="MF_01367">
    <property type="entry name" value="Ribosomal_uL14"/>
    <property type="match status" value="1"/>
</dbReference>
<dbReference type="SMART" id="SM01374">
    <property type="entry name" value="Ribosomal_L14"/>
    <property type="match status" value="1"/>
</dbReference>
<dbReference type="InterPro" id="IPR005745">
    <property type="entry name" value="Ribosomal_uL14_bac-type"/>
</dbReference>
<evidence type="ECO:0000256" key="3">
    <source>
        <dbReference type="ARBA" id="ARBA00023274"/>
    </source>
</evidence>